<sequence length="199" mass="22278">MQREEIPYMEQRVSNNGFNQSSELLEHVQPHKEMKFSGKDESSSWSHDPPEREIVAALIITVVFAAAFTVPCGNKENETPIFLQSIAFIVFAVSDALALFSSVSSVLMFLAILTSRYSEDDFLESLPKKLMVGLITLFFSIASMMVAFGATFYIVFSNPWKGVIIPIASVSCLPVILFAWLQFPLLVEIFSSTYWPTIS</sequence>
<evidence type="ECO:0000313" key="1">
    <source>
        <dbReference type="EMBL" id="KAJ0008174.1"/>
    </source>
</evidence>
<name>A0ACC0X4G2_9ROSI</name>
<proteinExistence type="predicted"/>
<reference evidence="2" key="1">
    <citation type="journal article" date="2023" name="G3 (Bethesda)">
        <title>Genome assembly and association tests identify interacting loci associated with vigor, precocity, and sex in interspecific pistachio rootstocks.</title>
        <authorList>
            <person name="Palmer W."/>
            <person name="Jacygrad E."/>
            <person name="Sagayaradj S."/>
            <person name="Cavanaugh K."/>
            <person name="Han R."/>
            <person name="Bertier L."/>
            <person name="Beede B."/>
            <person name="Kafkas S."/>
            <person name="Golino D."/>
            <person name="Preece J."/>
            <person name="Michelmore R."/>
        </authorList>
    </citation>
    <scope>NUCLEOTIDE SEQUENCE [LARGE SCALE GENOMIC DNA]</scope>
</reference>
<comment type="caution">
    <text evidence="1">The sequence shown here is derived from an EMBL/GenBank/DDBJ whole genome shotgun (WGS) entry which is preliminary data.</text>
</comment>
<gene>
    <name evidence="1" type="ORF">Pint_29128</name>
</gene>
<evidence type="ECO:0000313" key="2">
    <source>
        <dbReference type="Proteomes" id="UP001163603"/>
    </source>
</evidence>
<organism evidence="1 2">
    <name type="scientific">Pistacia integerrima</name>
    <dbReference type="NCBI Taxonomy" id="434235"/>
    <lineage>
        <taxon>Eukaryota</taxon>
        <taxon>Viridiplantae</taxon>
        <taxon>Streptophyta</taxon>
        <taxon>Embryophyta</taxon>
        <taxon>Tracheophyta</taxon>
        <taxon>Spermatophyta</taxon>
        <taxon>Magnoliopsida</taxon>
        <taxon>eudicotyledons</taxon>
        <taxon>Gunneridae</taxon>
        <taxon>Pentapetalae</taxon>
        <taxon>rosids</taxon>
        <taxon>malvids</taxon>
        <taxon>Sapindales</taxon>
        <taxon>Anacardiaceae</taxon>
        <taxon>Pistacia</taxon>
    </lineage>
</organism>
<accession>A0ACC0X4G2</accession>
<dbReference type="EMBL" id="CM047750">
    <property type="protein sequence ID" value="KAJ0008174.1"/>
    <property type="molecule type" value="Genomic_DNA"/>
</dbReference>
<protein>
    <submittedName>
        <fullName evidence="1">Uncharacterized protein</fullName>
    </submittedName>
</protein>
<keyword evidence="2" id="KW-1185">Reference proteome</keyword>
<dbReference type="Proteomes" id="UP001163603">
    <property type="component" value="Chromosome 15"/>
</dbReference>